<dbReference type="RefSeq" id="WP_179282610.1">
    <property type="nucleotide sequence ID" value="NZ_FZOD01000102.1"/>
</dbReference>
<dbReference type="EMBL" id="FZOD01000102">
    <property type="protein sequence ID" value="SNT63585.1"/>
    <property type="molecule type" value="Genomic_DNA"/>
</dbReference>
<dbReference type="InterPro" id="IPR011054">
    <property type="entry name" value="Rudment_hybrid_motif"/>
</dbReference>
<keyword evidence="2" id="KW-1185">Reference proteome</keyword>
<evidence type="ECO:0000313" key="2">
    <source>
        <dbReference type="Proteomes" id="UP000198282"/>
    </source>
</evidence>
<protein>
    <submittedName>
        <fullName evidence="1">Acetyl-CoA carboxylase, biotin carboxylase subunit</fullName>
    </submittedName>
</protein>
<dbReference type="Proteomes" id="UP000198282">
    <property type="component" value="Unassembled WGS sequence"/>
</dbReference>
<gene>
    <name evidence="1" type="ORF">SAMN05216276_110222</name>
</gene>
<sequence>MSESVERARKAVAGFRMEAPENNLPFCAEPLEHPEFIDGNYDTEPVSRTRA</sequence>
<dbReference type="AlphaFoldDB" id="A0A239P9F7"/>
<dbReference type="SUPFAM" id="SSF51246">
    <property type="entry name" value="Rudiment single hybrid motif"/>
    <property type="match status" value="1"/>
</dbReference>
<dbReference type="Gene3D" id="3.30.470.20">
    <property type="entry name" value="ATP-grasp fold, B domain"/>
    <property type="match status" value="1"/>
</dbReference>
<organism evidence="1 2">
    <name type="scientific">Streptosporangium subroseum</name>
    <dbReference type="NCBI Taxonomy" id="106412"/>
    <lineage>
        <taxon>Bacteria</taxon>
        <taxon>Bacillati</taxon>
        <taxon>Actinomycetota</taxon>
        <taxon>Actinomycetes</taxon>
        <taxon>Streptosporangiales</taxon>
        <taxon>Streptosporangiaceae</taxon>
        <taxon>Streptosporangium</taxon>
    </lineage>
</organism>
<evidence type="ECO:0000313" key="1">
    <source>
        <dbReference type="EMBL" id="SNT63585.1"/>
    </source>
</evidence>
<accession>A0A239P9F7</accession>
<reference evidence="1 2" key="1">
    <citation type="submission" date="2017-06" db="EMBL/GenBank/DDBJ databases">
        <authorList>
            <person name="Kim H.J."/>
            <person name="Triplett B.A."/>
        </authorList>
    </citation>
    <scope>NUCLEOTIDE SEQUENCE [LARGE SCALE GENOMIC DNA]</scope>
    <source>
        <strain evidence="1 2">CGMCC 4.2132</strain>
    </source>
</reference>
<name>A0A239P9F7_9ACTN</name>
<proteinExistence type="predicted"/>